<accession>A0A512HUV5</accession>
<evidence type="ECO:0000313" key="5">
    <source>
        <dbReference type="EMBL" id="GEO89224.1"/>
    </source>
</evidence>
<feature type="domain" description="GFO/IDH/MocA-like oxidoreductase" evidence="4">
    <location>
        <begin position="147"/>
        <end position="259"/>
    </location>
</feature>
<dbReference type="InterPro" id="IPR055170">
    <property type="entry name" value="GFO_IDH_MocA-like_dom"/>
</dbReference>
<evidence type="ECO:0000256" key="2">
    <source>
        <dbReference type="ARBA" id="ARBA00023002"/>
    </source>
</evidence>
<dbReference type="PANTHER" id="PTHR22604">
    <property type="entry name" value="OXIDOREDUCTASES"/>
    <property type="match status" value="1"/>
</dbReference>
<protein>
    <submittedName>
        <fullName evidence="5">Oxidoreductase</fullName>
    </submittedName>
</protein>
<dbReference type="SUPFAM" id="SSF55347">
    <property type="entry name" value="Glyceraldehyde-3-phosphate dehydrogenase-like, C-terminal domain"/>
    <property type="match status" value="1"/>
</dbReference>
<dbReference type="Gene3D" id="3.30.360.10">
    <property type="entry name" value="Dihydrodipicolinate Reductase, domain 2"/>
    <property type="match status" value="1"/>
</dbReference>
<dbReference type="PANTHER" id="PTHR22604:SF105">
    <property type="entry name" value="TRANS-1,2-DIHYDROBENZENE-1,2-DIOL DEHYDROGENASE"/>
    <property type="match status" value="1"/>
</dbReference>
<dbReference type="EMBL" id="BJZQ01000006">
    <property type="protein sequence ID" value="GEO89224.1"/>
    <property type="molecule type" value="Genomic_DNA"/>
</dbReference>
<dbReference type="InterPro" id="IPR036291">
    <property type="entry name" value="NAD(P)-bd_dom_sf"/>
</dbReference>
<name>A0A512HUV5_9ACTN</name>
<dbReference type="SUPFAM" id="SSF51735">
    <property type="entry name" value="NAD(P)-binding Rossmann-fold domains"/>
    <property type="match status" value="1"/>
</dbReference>
<sequence length="342" mass="36327">MVLPAPRTPDPREAPPLRWGILGAGGIAAAMTTALLEGTRQQVVAVGSRDHDRARAFADRLGVARAHGSYEDLVADPEVDVVYVATPHSEHRDHALLAIAAGKHVLVEKAFTRNAREADEVLAAAEAAGVTCLEAMWSRFLPGYDVVRRAVEEGLVGNMRLIEADHGQLLYPNGPARLATPELAGGALLDLGVYPLHLAAMLLPDIASVRAVGTLTPLGVDEHESVSLRDASGAVAALTACMSATTPTVASIAGTQARLDLAGPFYQPTAIRLVDPAGVTLDTWAPETPDAHLGLRFEAAELARCVEQGRRESPLLPWTETRRLMALMDEVRAQLGVVLPDE</sequence>
<dbReference type="OrthoDB" id="9815825at2"/>
<evidence type="ECO:0000259" key="4">
    <source>
        <dbReference type="Pfam" id="PF22725"/>
    </source>
</evidence>
<comment type="caution">
    <text evidence="5">The sequence shown here is derived from an EMBL/GenBank/DDBJ whole genome shotgun (WGS) entry which is preliminary data.</text>
</comment>
<dbReference type="GO" id="GO:0000166">
    <property type="term" value="F:nucleotide binding"/>
    <property type="evidence" value="ECO:0007669"/>
    <property type="project" value="InterPro"/>
</dbReference>
<comment type="similarity">
    <text evidence="1">Belongs to the Gfo/Idh/MocA family.</text>
</comment>
<dbReference type="Gene3D" id="3.40.50.720">
    <property type="entry name" value="NAD(P)-binding Rossmann-like Domain"/>
    <property type="match status" value="1"/>
</dbReference>
<dbReference type="GO" id="GO:0016491">
    <property type="term" value="F:oxidoreductase activity"/>
    <property type="evidence" value="ECO:0007669"/>
    <property type="project" value="UniProtKB-KW"/>
</dbReference>
<dbReference type="InterPro" id="IPR000683">
    <property type="entry name" value="Gfo/Idh/MocA-like_OxRdtase_N"/>
</dbReference>
<feature type="domain" description="Gfo/Idh/MocA-like oxidoreductase N-terminal" evidence="3">
    <location>
        <begin position="17"/>
        <end position="133"/>
    </location>
</feature>
<dbReference type="AlphaFoldDB" id="A0A512HUV5"/>
<gene>
    <name evidence="5" type="ORF">AFL01nite_15510</name>
</gene>
<evidence type="ECO:0000259" key="3">
    <source>
        <dbReference type="Pfam" id="PF01408"/>
    </source>
</evidence>
<dbReference type="InterPro" id="IPR050984">
    <property type="entry name" value="Gfo/Idh/MocA_domain"/>
</dbReference>
<dbReference type="RefSeq" id="WP_146827114.1">
    <property type="nucleotide sequence ID" value="NZ_BAAAYQ010000005.1"/>
</dbReference>
<keyword evidence="6" id="KW-1185">Reference proteome</keyword>
<dbReference type="Proteomes" id="UP000321769">
    <property type="component" value="Unassembled WGS sequence"/>
</dbReference>
<proteinExistence type="inferred from homology"/>
<keyword evidence="2" id="KW-0560">Oxidoreductase</keyword>
<dbReference type="Pfam" id="PF22725">
    <property type="entry name" value="GFO_IDH_MocA_C3"/>
    <property type="match status" value="1"/>
</dbReference>
<evidence type="ECO:0000313" key="6">
    <source>
        <dbReference type="Proteomes" id="UP000321769"/>
    </source>
</evidence>
<reference evidence="5 6" key="1">
    <citation type="submission" date="2019-07" db="EMBL/GenBank/DDBJ databases">
        <title>Whole genome shotgun sequence of Aeromicrobium flavum NBRC 107625.</title>
        <authorList>
            <person name="Hosoyama A."/>
            <person name="Uohara A."/>
            <person name="Ohji S."/>
            <person name="Ichikawa N."/>
        </authorList>
    </citation>
    <scope>NUCLEOTIDE SEQUENCE [LARGE SCALE GENOMIC DNA]</scope>
    <source>
        <strain evidence="5 6">NBRC 107625</strain>
    </source>
</reference>
<organism evidence="5 6">
    <name type="scientific">Aeromicrobium flavum</name>
    <dbReference type="NCBI Taxonomy" id="416568"/>
    <lineage>
        <taxon>Bacteria</taxon>
        <taxon>Bacillati</taxon>
        <taxon>Actinomycetota</taxon>
        <taxon>Actinomycetes</taxon>
        <taxon>Propionibacteriales</taxon>
        <taxon>Nocardioidaceae</taxon>
        <taxon>Aeromicrobium</taxon>
    </lineage>
</organism>
<evidence type="ECO:0000256" key="1">
    <source>
        <dbReference type="ARBA" id="ARBA00010928"/>
    </source>
</evidence>
<dbReference type="Pfam" id="PF01408">
    <property type="entry name" value="GFO_IDH_MocA"/>
    <property type="match status" value="1"/>
</dbReference>